<dbReference type="RefSeq" id="WP_277357050.1">
    <property type="nucleotide sequence ID" value="NZ_JAROKN010000001.1"/>
</dbReference>
<dbReference type="EMBL" id="JAROKN010000001">
    <property type="protein sequence ID" value="MDF9276355.1"/>
    <property type="molecule type" value="Genomic_DNA"/>
</dbReference>
<proteinExistence type="predicted"/>
<protein>
    <submittedName>
        <fullName evidence="1">Acyl-CoA thioesterase</fullName>
    </submittedName>
</protein>
<sequence>MRWSDMDAYGHINNVQVVRLLEEARIQAFGPPGGTGAAGQDPPVPLFSSVAAGVQALVVEHRIKYTATLDYRNVPLKIEVWIADLKAASLDIAYRIHDPVTRRVCVLAQTTLAFVHGESGSLLRISAEQKQQLEPYMGPGLFR</sequence>
<organism evidence="1 2">
    <name type="scientific">Arthrobacter vasquezii</name>
    <dbReference type="NCBI Taxonomy" id="2977629"/>
    <lineage>
        <taxon>Bacteria</taxon>
        <taxon>Bacillati</taxon>
        <taxon>Actinomycetota</taxon>
        <taxon>Actinomycetes</taxon>
        <taxon>Micrococcales</taxon>
        <taxon>Micrococcaceae</taxon>
        <taxon>Arthrobacter</taxon>
    </lineage>
</organism>
<dbReference type="PANTHER" id="PTHR31793:SF24">
    <property type="entry name" value="LONG-CHAIN ACYL-COA THIOESTERASE FADM"/>
    <property type="match status" value="1"/>
</dbReference>
<dbReference type="Pfam" id="PF13279">
    <property type="entry name" value="4HBT_2"/>
    <property type="match status" value="1"/>
</dbReference>
<dbReference type="SUPFAM" id="SSF54637">
    <property type="entry name" value="Thioesterase/thiol ester dehydrase-isomerase"/>
    <property type="match status" value="1"/>
</dbReference>
<dbReference type="Gene3D" id="3.10.129.10">
    <property type="entry name" value="Hotdog Thioesterase"/>
    <property type="match status" value="1"/>
</dbReference>
<evidence type="ECO:0000313" key="2">
    <source>
        <dbReference type="Proteomes" id="UP001220456"/>
    </source>
</evidence>
<dbReference type="InterPro" id="IPR050563">
    <property type="entry name" value="4-hydroxybenzoyl-CoA_TE"/>
</dbReference>
<dbReference type="InterPro" id="IPR029069">
    <property type="entry name" value="HotDog_dom_sf"/>
</dbReference>
<accession>A0ABT6CQG2</accession>
<name>A0ABT6CQG2_9MICC</name>
<comment type="caution">
    <text evidence="1">The sequence shown here is derived from an EMBL/GenBank/DDBJ whole genome shotgun (WGS) entry which is preliminary data.</text>
</comment>
<dbReference type="Proteomes" id="UP001220456">
    <property type="component" value="Unassembled WGS sequence"/>
</dbReference>
<dbReference type="PANTHER" id="PTHR31793">
    <property type="entry name" value="4-HYDROXYBENZOYL-COA THIOESTERASE FAMILY MEMBER"/>
    <property type="match status" value="1"/>
</dbReference>
<keyword evidence="2" id="KW-1185">Reference proteome</keyword>
<gene>
    <name evidence="1" type="ORF">P4U43_00945</name>
</gene>
<dbReference type="CDD" id="cd00586">
    <property type="entry name" value="4HBT"/>
    <property type="match status" value="1"/>
</dbReference>
<reference evidence="1 2" key="1">
    <citation type="journal article" date="2023" name="Int. J. Syst. Evol. Microbiol.">
        <title>Arthrobacter vasquezii sp. nov., isolated from a soil sample from Union Glacier, Antarctica.</title>
        <authorList>
            <person name="Valenzuela-Ibaceta F."/>
            <person name="Carrasco V."/>
            <person name="Lagos-Moraga S."/>
            <person name="Dietz-Vargas C."/>
            <person name="Navarro C.A."/>
            <person name="Perez-Donoso J.M."/>
        </authorList>
    </citation>
    <scope>NUCLEOTIDE SEQUENCE [LARGE SCALE GENOMIC DNA]</scope>
    <source>
        <strain evidence="1 2">EH-1B-1</strain>
    </source>
</reference>
<evidence type="ECO:0000313" key="1">
    <source>
        <dbReference type="EMBL" id="MDF9276355.1"/>
    </source>
</evidence>